<dbReference type="SMART" id="SM00220">
    <property type="entry name" value="S_TKc"/>
    <property type="match status" value="1"/>
</dbReference>
<evidence type="ECO:0000256" key="6">
    <source>
        <dbReference type="PROSITE-ProRule" id="PRU10141"/>
    </source>
</evidence>
<dbReference type="InterPro" id="IPR000719">
    <property type="entry name" value="Prot_kinase_dom"/>
</dbReference>
<evidence type="ECO:0000256" key="2">
    <source>
        <dbReference type="ARBA" id="ARBA00022679"/>
    </source>
</evidence>
<feature type="binding site" evidence="6">
    <location>
        <position position="136"/>
    </location>
    <ligand>
        <name>ATP</name>
        <dbReference type="ChEBI" id="CHEBI:30616"/>
    </ligand>
</feature>
<dbReference type="PANTHER" id="PTHR24058">
    <property type="entry name" value="DUAL SPECIFICITY PROTEIN KINASE"/>
    <property type="match status" value="1"/>
</dbReference>
<feature type="region of interest" description="Disordered" evidence="8">
    <location>
        <begin position="44"/>
        <end position="76"/>
    </location>
</feature>
<evidence type="ECO:0000313" key="10">
    <source>
        <dbReference type="EMBL" id="CAK9092990.1"/>
    </source>
</evidence>
<dbReference type="SUPFAM" id="SSF56112">
    <property type="entry name" value="Protein kinase-like (PK-like)"/>
    <property type="match status" value="1"/>
</dbReference>
<feature type="domain" description="Protein kinase" evidence="9">
    <location>
        <begin position="108"/>
        <end position="450"/>
    </location>
</feature>
<keyword evidence="2" id="KW-0808">Transferase</keyword>
<dbReference type="Pfam" id="PF00069">
    <property type="entry name" value="Pkinase"/>
    <property type="match status" value="1"/>
</dbReference>
<dbReference type="PROSITE" id="PS00107">
    <property type="entry name" value="PROTEIN_KINASE_ATP"/>
    <property type="match status" value="1"/>
</dbReference>
<evidence type="ECO:0000256" key="7">
    <source>
        <dbReference type="RuleBase" id="RU000304"/>
    </source>
</evidence>
<dbReference type="InterPro" id="IPR011009">
    <property type="entry name" value="Kinase-like_dom_sf"/>
</dbReference>
<keyword evidence="3 6" id="KW-0547">Nucleotide-binding</keyword>
<dbReference type="Proteomes" id="UP001642484">
    <property type="component" value="Unassembled WGS sequence"/>
</dbReference>
<sequence>MLPDRSRSPFGHGPCGPCGGAFPRPAVVVPRPFLRVALQQTQGPVVVPPPLRPLVPPAPPPPEPEKTQEQKDREAHNRLHEAVERNEGFLKAHLGYHIQGSEAGPYTVVSQEALGVGVFSVVWPCADKDNKLVAMKVIRHQDHFRKYANREVEALQRAAALKDQDPESAAHVALLRDSFVHKVSSPQGELEYLCMCFEKLESNLRKVGKQPLEKVLQFGKQIMRALRYLHDVVGIVHCDVKPDNLLLRWDGLAVKLCDFGTARPSPELQAQDELQPLFYRAPEVILGFTRGRKIDVWSAALTIYELIVGRIYLRNCHTPREVLEEIMQLRGPVTKEMLQGRLAAAYVNSKGFHTETRQVVSLESYQKRSLFTELASFADYGKESKKAAEEQAKAQLSRLIGATVVGATKRAGPTAAEKKLKQLAELLDRCLEVDPQQRLTAAEACEMEVFKDVTLLSIVFALCVVKTPVPRWQPMYRVFVIHDNNTSCC</sequence>
<dbReference type="InterPro" id="IPR050494">
    <property type="entry name" value="Ser_Thr_dual-spec_kinase"/>
</dbReference>
<dbReference type="InterPro" id="IPR008271">
    <property type="entry name" value="Ser/Thr_kinase_AS"/>
</dbReference>
<reference evidence="10 11" key="1">
    <citation type="submission" date="2024-02" db="EMBL/GenBank/DDBJ databases">
        <authorList>
            <person name="Chen Y."/>
            <person name="Shah S."/>
            <person name="Dougan E. K."/>
            <person name="Thang M."/>
            <person name="Chan C."/>
        </authorList>
    </citation>
    <scope>NUCLEOTIDE SEQUENCE [LARGE SCALE GENOMIC DNA]</scope>
</reference>
<gene>
    <name evidence="10" type="ORF">CCMP2556_LOCUS44476</name>
</gene>
<evidence type="ECO:0000313" key="11">
    <source>
        <dbReference type="Proteomes" id="UP001642484"/>
    </source>
</evidence>
<comment type="caution">
    <text evidence="10">The sequence shown here is derived from an EMBL/GenBank/DDBJ whole genome shotgun (WGS) entry which is preliminary data.</text>
</comment>
<accession>A0ABP0QYQ2</accession>
<evidence type="ECO:0000256" key="5">
    <source>
        <dbReference type="ARBA" id="ARBA00022840"/>
    </source>
</evidence>
<keyword evidence="11" id="KW-1185">Reference proteome</keyword>
<dbReference type="Gene3D" id="1.10.510.10">
    <property type="entry name" value="Transferase(Phosphotransferase) domain 1"/>
    <property type="match status" value="1"/>
</dbReference>
<proteinExistence type="inferred from homology"/>
<dbReference type="Gene3D" id="3.30.200.20">
    <property type="entry name" value="Phosphorylase Kinase, domain 1"/>
    <property type="match status" value="1"/>
</dbReference>
<feature type="compositionally biased region" description="Pro residues" evidence="8">
    <location>
        <begin position="46"/>
        <end position="62"/>
    </location>
</feature>
<comment type="similarity">
    <text evidence="7">Belongs to the protein kinase superfamily.</text>
</comment>
<evidence type="ECO:0000256" key="8">
    <source>
        <dbReference type="SAM" id="MobiDB-lite"/>
    </source>
</evidence>
<organism evidence="10 11">
    <name type="scientific">Durusdinium trenchii</name>
    <dbReference type="NCBI Taxonomy" id="1381693"/>
    <lineage>
        <taxon>Eukaryota</taxon>
        <taxon>Sar</taxon>
        <taxon>Alveolata</taxon>
        <taxon>Dinophyceae</taxon>
        <taxon>Suessiales</taxon>
        <taxon>Symbiodiniaceae</taxon>
        <taxon>Durusdinium</taxon>
    </lineage>
</organism>
<keyword evidence="1 7" id="KW-0723">Serine/threonine-protein kinase</keyword>
<evidence type="ECO:0000256" key="1">
    <source>
        <dbReference type="ARBA" id="ARBA00022527"/>
    </source>
</evidence>
<evidence type="ECO:0000259" key="9">
    <source>
        <dbReference type="PROSITE" id="PS50011"/>
    </source>
</evidence>
<evidence type="ECO:0000256" key="3">
    <source>
        <dbReference type="ARBA" id="ARBA00022741"/>
    </source>
</evidence>
<keyword evidence="5 6" id="KW-0067">ATP-binding</keyword>
<dbReference type="InterPro" id="IPR017441">
    <property type="entry name" value="Protein_kinase_ATP_BS"/>
</dbReference>
<dbReference type="PANTHER" id="PTHR24058:SF103">
    <property type="entry name" value="SERINE_THREONINE-PROTEIN KINASE PRP4 HOMOLOG"/>
    <property type="match status" value="1"/>
</dbReference>
<dbReference type="PROSITE" id="PS50011">
    <property type="entry name" value="PROTEIN_KINASE_DOM"/>
    <property type="match status" value="1"/>
</dbReference>
<keyword evidence="4" id="KW-0418">Kinase</keyword>
<name>A0ABP0QYQ2_9DINO</name>
<feature type="compositionally biased region" description="Basic and acidic residues" evidence="8">
    <location>
        <begin position="63"/>
        <end position="76"/>
    </location>
</feature>
<dbReference type="EMBL" id="CAXAMN010025139">
    <property type="protein sequence ID" value="CAK9092990.1"/>
    <property type="molecule type" value="Genomic_DNA"/>
</dbReference>
<protein>
    <recommendedName>
        <fullName evidence="9">Protein kinase domain-containing protein</fullName>
    </recommendedName>
</protein>
<evidence type="ECO:0000256" key="4">
    <source>
        <dbReference type="ARBA" id="ARBA00022777"/>
    </source>
</evidence>
<dbReference type="PROSITE" id="PS00108">
    <property type="entry name" value="PROTEIN_KINASE_ST"/>
    <property type="match status" value="1"/>
</dbReference>